<dbReference type="AlphaFoldDB" id="A0AAD3SPB0"/>
<dbReference type="EMBL" id="BSYO01000015">
    <property type="protein sequence ID" value="GMH15528.1"/>
    <property type="molecule type" value="Genomic_DNA"/>
</dbReference>
<accession>A0AAD3SPB0</accession>
<keyword evidence="2" id="KW-1185">Reference proteome</keyword>
<proteinExistence type="predicted"/>
<sequence length="78" mass="8300">MLTGCNSAAVQLLTTLTLCFCVSLSELVAVLDWHGAGVACKCGLLIPSALLLKLVESLLLVEECRSAFFSFSPPLAWN</sequence>
<protein>
    <submittedName>
        <fullName evidence="1">Uncharacterized protein</fullName>
    </submittedName>
</protein>
<gene>
    <name evidence="1" type="ORF">Nepgr_017369</name>
</gene>
<evidence type="ECO:0000313" key="2">
    <source>
        <dbReference type="Proteomes" id="UP001279734"/>
    </source>
</evidence>
<comment type="caution">
    <text evidence="1">The sequence shown here is derived from an EMBL/GenBank/DDBJ whole genome shotgun (WGS) entry which is preliminary data.</text>
</comment>
<dbReference type="Proteomes" id="UP001279734">
    <property type="component" value="Unassembled WGS sequence"/>
</dbReference>
<evidence type="ECO:0000313" key="1">
    <source>
        <dbReference type="EMBL" id="GMH15528.1"/>
    </source>
</evidence>
<reference evidence="1" key="1">
    <citation type="submission" date="2023-05" db="EMBL/GenBank/DDBJ databases">
        <title>Nepenthes gracilis genome sequencing.</title>
        <authorList>
            <person name="Fukushima K."/>
        </authorList>
    </citation>
    <scope>NUCLEOTIDE SEQUENCE</scope>
    <source>
        <strain evidence="1">SING2019-196</strain>
    </source>
</reference>
<organism evidence="1 2">
    <name type="scientific">Nepenthes gracilis</name>
    <name type="common">Slender pitcher plant</name>
    <dbReference type="NCBI Taxonomy" id="150966"/>
    <lineage>
        <taxon>Eukaryota</taxon>
        <taxon>Viridiplantae</taxon>
        <taxon>Streptophyta</taxon>
        <taxon>Embryophyta</taxon>
        <taxon>Tracheophyta</taxon>
        <taxon>Spermatophyta</taxon>
        <taxon>Magnoliopsida</taxon>
        <taxon>eudicotyledons</taxon>
        <taxon>Gunneridae</taxon>
        <taxon>Pentapetalae</taxon>
        <taxon>Caryophyllales</taxon>
        <taxon>Nepenthaceae</taxon>
        <taxon>Nepenthes</taxon>
    </lineage>
</organism>
<name>A0AAD3SPB0_NEPGR</name>